<keyword evidence="4 10" id="KW-0812">Transmembrane</keyword>
<reference evidence="11" key="1">
    <citation type="journal article" date="2020" name="G3 (Bethesda)">
        <title>High-Quality Assemblies for Three Invasive Social Wasps from the &lt;i&gt;Vespula&lt;/i&gt; Genus.</title>
        <authorList>
            <person name="Harrop T.W.R."/>
            <person name="Guhlin J."/>
            <person name="McLaughlin G.M."/>
            <person name="Permina E."/>
            <person name="Stockwell P."/>
            <person name="Gilligan J."/>
            <person name="Le Lec M.F."/>
            <person name="Gruber M.A.M."/>
            <person name="Quinn O."/>
            <person name="Lovegrove M."/>
            <person name="Duncan E.J."/>
            <person name="Remnant E.J."/>
            <person name="Van Eeckhoven J."/>
            <person name="Graham B."/>
            <person name="Knapp R.A."/>
            <person name="Langford K.W."/>
            <person name="Kronenberg Z."/>
            <person name="Press M.O."/>
            <person name="Eacker S.M."/>
            <person name="Wilson-Rankin E.E."/>
            <person name="Purcell J."/>
            <person name="Lester P.J."/>
            <person name="Dearden P.K."/>
        </authorList>
    </citation>
    <scope>NUCLEOTIDE SEQUENCE</scope>
    <source>
        <strain evidence="11">Marl-1</strain>
    </source>
</reference>
<evidence type="ECO:0000256" key="7">
    <source>
        <dbReference type="ARBA" id="ARBA00023136"/>
    </source>
</evidence>
<feature type="transmembrane region" description="Helical" evidence="10">
    <location>
        <begin position="564"/>
        <end position="585"/>
    </location>
</feature>
<keyword evidence="6 10" id="KW-1133">Transmembrane helix</keyword>
<dbReference type="GO" id="GO:0004984">
    <property type="term" value="F:olfactory receptor activity"/>
    <property type="evidence" value="ECO:0007669"/>
    <property type="project" value="InterPro"/>
</dbReference>
<name>A0A834JE45_VESVU</name>
<evidence type="ECO:0000256" key="8">
    <source>
        <dbReference type="ARBA" id="ARBA00023170"/>
    </source>
</evidence>
<keyword evidence="9" id="KW-0807">Transducer</keyword>
<gene>
    <name evidence="11" type="ORF">HZH66_011390</name>
</gene>
<evidence type="ECO:0008006" key="13">
    <source>
        <dbReference type="Google" id="ProtNLM"/>
    </source>
</evidence>
<feature type="transmembrane region" description="Helical" evidence="10">
    <location>
        <begin position="177"/>
        <end position="197"/>
    </location>
</feature>
<dbReference type="GO" id="GO:0007165">
    <property type="term" value="P:signal transduction"/>
    <property type="evidence" value="ECO:0007669"/>
    <property type="project" value="UniProtKB-KW"/>
</dbReference>
<dbReference type="Proteomes" id="UP000614350">
    <property type="component" value="Unassembled WGS sequence"/>
</dbReference>
<organism evidence="11 12">
    <name type="scientific">Vespula vulgaris</name>
    <name type="common">Yellow jacket</name>
    <name type="synonym">Wasp</name>
    <dbReference type="NCBI Taxonomy" id="7454"/>
    <lineage>
        <taxon>Eukaryota</taxon>
        <taxon>Metazoa</taxon>
        <taxon>Ecdysozoa</taxon>
        <taxon>Arthropoda</taxon>
        <taxon>Hexapoda</taxon>
        <taxon>Insecta</taxon>
        <taxon>Pterygota</taxon>
        <taxon>Neoptera</taxon>
        <taxon>Endopterygota</taxon>
        <taxon>Hymenoptera</taxon>
        <taxon>Apocrita</taxon>
        <taxon>Aculeata</taxon>
        <taxon>Vespoidea</taxon>
        <taxon>Vespidae</taxon>
        <taxon>Vespinae</taxon>
        <taxon>Vespula</taxon>
    </lineage>
</organism>
<feature type="transmembrane region" description="Helical" evidence="10">
    <location>
        <begin position="293"/>
        <end position="314"/>
    </location>
</feature>
<sequence>MSLECQFYCEQPLLLSNRIVQSVLGLHPSQCSSDQLFQCCTLAVYVFPMIVHQFYQLAVSDIELQSTCNLLQKLLGIFCITCTYSVVYFRSSTLQKLCIYLKRDYEQFVDKEVVNIYNKYTKRNKLYMIILCNSCILYGMSLTIPSIVNLFLHIFGLTDNVQLTLPFPVNNVLKAGLLYYFLLIYEIIGIFVVLLVACSCYSSYLIVVQHACIQFNVLIFKIRQPFDERNFTHKAFYGEINQKEYDWIVDIIARYARITKLIPYNLLLHENFHLQILELSTILQSLSETMECAFIICASLLIIYINFYVGQMLINHNKAAFQEFSPFEAPVPRYGRTATDKSDDQQMLLRMFLKNLILGLHPSQSSTNQLLQWSVIAVYLIPMIAHQFYQLSMADLKLQSNFNLLQKVLSALCILCTYGAVYFRSTTIKKLFAYHKRDYEQFSDEKEICIYEKYTKKNKLFTIIFIGFCYLYAFSLTIPSVFNVFRYIIGSNEDIQLTLPLPVNNVHNAGILFKIRQPFNEQKSKEKDSYNITYEEEWEWIVDIIKRYTTITEFVDLINSSSKIIYLVEISFAMILIFFDLLYMLQLSTILQNTNGIFECFVITIGSVLTIYINFYIGQMLINQSTEAFEELYQVPFYMLSINTQKLLLFTISRSMKPCEISIGGVFVASNEIFSGLIQKAFSFAMLYHILSAGLFRSRHGNNYQSTPVYISNYMFSVYLQ</sequence>
<dbReference type="GO" id="GO:0005886">
    <property type="term" value="C:plasma membrane"/>
    <property type="evidence" value="ECO:0007669"/>
    <property type="project" value="UniProtKB-SubCell"/>
</dbReference>
<keyword evidence="3" id="KW-0716">Sensory transduction</keyword>
<evidence type="ECO:0000313" key="11">
    <source>
        <dbReference type="EMBL" id="KAF7386938.1"/>
    </source>
</evidence>
<proteinExistence type="predicted"/>
<dbReference type="EMBL" id="JACSEA010000013">
    <property type="protein sequence ID" value="KAF7386938.1"/>
    <property type="molecule type" value="Genomic_DNA"/>
</dbReference>
<keyword evidence="12" id="KW-1185">Reference proteome</keyword>
<evidence type="ECO:0000256" key="10">
    <source>
        <dbReference type="SAM" id="Phobius"/>
    </source>
</evidence>
<evidence type="ECO:0000256" key="1">
    <source>
        <dbReference type="ARBA" id="ARBA00004651"/>
    </source>
</evidence>
<evidence type="ECO:0000313" key="12">
    <source>
        <dbReference type="Proteomes" id="UP000614350"/>
    </source>
</evidence>
<evidence type="ECO:0000256" key="4">
    <source>
        <dbReference type="ARBA" id="ARBA00022692"/>
    </source>
</evidence>
<evidence type="ECO:0000256" key="5">
    <source>
        <dbReference type="ARBA" id="ARBA00022725"/>
    </source>
</evidence>
<comment type="caution">
    <text evidence="11">The sequence shown here is derived from an EMBL/GenBank/DDBJ whole genome shotgun (WGS) entry which is preliminary data.</text>
</comment>
<keyword evidence="2" id="KW-1003">Cell membrane</keyword>
<evidence type="ECO:0000256" key="6">
    <source>
        <dbReference type="ARBA" id="ARBA00022989"/>
    </source>
</evidence>
<feature type="transmembrane region" description="Helical" evidence="10">
    <location>
        <begin position="370"/>
        <end position="389"/>
    </location>
</feature>
<feature type="transmembrane region" description="Helical" evidence="10">
    <location>
        <begin position="460"/>
        <end position="482"/>
    </location>
</feature>
<evidence type="ECO:0000256" key="2">
    <source>
        <dbReference type="ARBA" id="ARBA00022475"/>
    </source>
</evidence>
<dbReference type="AlphaFoldDB" id="A0A834JE45"/>
<dbReference type="InterPro" id="IPR004117">
    <property type="entry name" value="7tm6_olfct_rcpt"/>
</dbReference>
<dbReference type="PANTHER" id="PTHR21137">
    <property type="entry name" value="ODORANT RECEPTOR"/>
    <property type="match status" value="1"/>
</dbReference>
<keyword evidence="5" id="KW-0552">Olfaction</keyword>
<keyword evidence="7 10" id="KW-0472">Membrane</keyword>
<feature type="transmembrane region" description="Helical" evidence="10">
    <location>
        <begin position="126"/>
        <end position="157"/>
    </location>
</feature>
<dbReference type="PANTHER" id="PTHR21137:SF35">
    <property type="entry name" value="ODORANT RECEPTOR 19A-RELATED"/>
    <property type="match status" value="1"/>
</dbReference>
<comment type="subcellular location">
    <subcellularLocation>
        <location evidence="1">Cell membrane</location>
        <topology evidence="1">Multi-pass membrane protein</topology>
    </subcellularLocation>
</comment>
<feature type="transmembrane region" description="Helical" evidence="10">
    <location>
        <begin position="597"/>
        <end position="617"/>
    </location>
</feature>
<evidence type="ECO:0000256" key="3">
    <source>
        <dbReference type="ARBA" id="ARBA00022606"/>
    </source>
</evidence>
<protein>
    <recommendedName>
        <fullName evidence="13">Odorant receptor</fullName>
    </recommendedName>
</protein>
<feature type="transmembrane region" description="Helical" evidence="10">
    <location>
        <begin position="404"/>
        <end position="423"/>
    </location>
</feature>
<dbReference type="GO" id="GO:0005549">
    <property type="term" value="F:odorant binding"/>
    <property type="evidence" value="ECO:0007669"/>
    <property type="project" value="InterPro"/>
</dbReference>
<dbReference type="Pfam" id="PF02949">
    <property type="entry name" value="7tm_6"/>
    <property type="match status" value="1"/>
</dbReference>
<accession>A0A834JE45</accession>
<keyword evidence="8" id="KW-0675">Receptor</keyword>
<evidence type="ECO:0000256" key="9">
    <source>
        <dbReference type="ARBA" id="ARBA00023224"/>
    </source>
</evidence>